<proteinExistence type="predicted"/>
<dbReference type="GO" id="GO:0004722">
    <property type="term" value="F:protein serine/threonine phosphatase activity"/>
    <property type="evidence" value="ECO:0007669"/>
    <property type="project" value="InterPro"/>
</dbReference>
<dbReference type="PROSITE" id="PS51746">
    <property type="entry name" value="PPM_2"/>
    <property type="match status" value="1"/>
</dbReference>
<reference evidence="3 4" key="1">
    <citation type="journal article" date="2018" name="Aquat. Microb. Ecol.">
        <title>Gammaproteobacterial methanotrophs dominate.</title>
        <authorList>
            <person name="Rissanen A.J."/>
            <person name="Saarenheimo J."/>
            <person name="Tiirola M."/>
            <person name="Peura S."/>
            <person name="Aalto S.L."/>
            <person name="Karvinen A."/>
            <person name="Nykanen H."/>
        </authorList>
    </citation>
    <scope>NUCLEOTIDE SEQUENCE [LARGE SCALE GENOMIC DNA]</scope>
    <source>
        <strain evidence="3">AMbin10</strain>
    </source>
</reference>
<dbReference type="Proteomes" id="UP000249396">
    <property type="component" value="Unassembled WGS sequence"/>
</dbReference>
<evidence type="ECO:0000256" key="1">
    <source>
        <dbReference type="SAM" id="Phobius"/>
    </source>
</evidence>
<dbReference type="InterPro" id="IPR015655">
    <property type="entry name" value="PP2C"/>
</dbReference>
<dbReference type="EMBL" id="QJPH01000527">
    <property type="protein sequence ID" value="PZN71297.1"/>
    <property type="molecule type" value="Genomic_DNA"/>
</dbReference>
<accession>A0A2W4SI13</accession>
<dbReference type="Pfam" id="PF13672">
    <property type="entry name" value="PP2C_2"/>
    <property type="match status" value="1"/>
</dbReference>
<evidence type="ECO:0000259" key="2">
    <source>
        <dbReference type="PROSITE" id="PS51746"/>
    </source>
</evidence>
<dbReference type="CDD" id="cd00143">
    <property type="entry name" value="PP2Cc"/>
    <property type="match status" value="1"/>
</dbReference>
<feature type="domain" description="PPM-type phosphatase" evidence="2">
    <location>
        <begin position="30"/>
        <end position="266"/>
    </location>
</feature>
<keyword evidence="1" id="KW-0472">Membrane</keyword>
<protein>
    <recommendedName>
        <fullName evidence="2">PPM-type phosphatase domain-containing protein</fullName>
    </recommendedName>
</protein>
<evidence type="ECO:0000313" key="4">
    <source>
        <dbReference type="Proteomes" id="UP000249396"/>
    </source>
</evidence>
<evidence type="ECO:0000313" key="3">
    <source>
        <dbReference type="EMBL" id="PZN71297.1"/>
    </source>
</evidence>
<dbReference type="PANTHER" id="PTHR47992">
    <property type="entry name" value="PROTEIN PHOSPHATASE"/>
    <property type="match status" value="1"/>
</dbReference>
<dbReference type="SMART" id="SM00331">
    <property type="entry name" value="PP2C_SIG"/>
    <property type="match status" value="1"/>
</dbReference>
<feature type="transmembrane region" description="Helical" evidence="1">
    <location>
        <begin position="275"/>
        <end position="294"/>
    </location>
</feature>
<keyword evidence="1" id="KW-0812">Transmembrane</keyword>
<organism evidence="3 4">
    <name type="scientific">Candidatus Methylumidiphilus alinenensis</name>
    <dbReference type="NCBI Taxonomy" id="2202197"/>
    <lineage>
        <taxon>Bacteria</taxon>
        <taxon>Pseudomonadati</taxon>
        <taxon>Pseudomonadota</taxon>
        <taxon>Gammaproteobacteria</taxon>
        <taxon>Methylococcales</taxon>
        <taxon>Candidatus Methylumidiphilus</taxon>
    </lineage>
</organism>
<comment type="caution">
    <text evidence="3">The sequence shown here is derived from an EMBL/GenBank/DDBJ whole genome shotgun (WGS) entry which is preliminary data.</text>
</comment>
<dbReference type="SUPFAM" id="SSF81606">
    <property type="entry name" value="PP2C-like"/>
    <property type="match status" value="1"/>
</dbReference>
<sequence length="295" mass="31887">MNSIPTPTESMALAMPWTRWTEQQWRGGLYSAFASARGNSHAVNEDCCLHSPSADAPVCCVVADGVGGGAHGEVASHALAQHCASAPPAVYRKPARLAEWLKQGDKVVSAAIARRGNQRGASTLVAAWFLSPSKIHLSNIGDCRAYRLRPRWLGKGWRIEQLTQDQTYANLNRNPPPGGSPHDPACMAGVGVVGEPPVLRVKLAERECLLLCSDGLHKFVEDADLAHLVGSGLHEGMGLKALCQNLVETAQRNGSYDDISALLVQRRPWFGAASGYWLALMVAWVWIVCFFGLIL</sequence>
<dbReference type="AlphaFoldDB" id="A0A2W4SI13"/>
<dbReference type="InterPro" id="IPR036457">
    <property type="entry name" value="PPM-type-like_dom_sf"/>
</dbReference>
<dbReference type="InterPro" id="IPR001932">
    <property type="entry name" value="PPM-type_phosphatase-like_dom"/>
</dbReference>
<keyword evidence="1" id="KW-1133">Transmembrane helix</keyword>
<name>A0A2W4SI13_9GAMM</name>
<dbReference type="Gene3D" id="3.60.40.10">
    <property type="entry name" value="PPM-type phosphatase domain"/>
    <property type="match status" value="1"/>
</dbReference>
<dbReference type="SMART" id="SM00332">
    <property type="entry name" value="PP2Cc"/>
    <property type="match status" value="1"/>
</dbReference>
<gene>
    <name evidence="3" type="ORF">DM484_26710</name>
</gene>